<keyword evidence="2" id="KW-1003">Cell membrane</keyword>
<evidence type="ECO:0000256" key="3">
    <source>
        <dbReference type="ARBA" id="ARBA00022692"/>
    </source>
</evidence>
<dbReference type="EMBL" id="JAEEGB010000014">
    <property type="protein sequence ID" value="MBI6873641.1"/>
    <property type="molecule type" value="Genomic_DNA"/>
</dbReference>
<evidence type="ECO:0000256" key="7">
    <source>
        <dbReference type="SAM" id="Phobius"/>
    </source>
</evidence>
<dbReference type="AlphaFoldDB" id="A0A934I253"/>
<dbReference type="PROSITE" id="PS51849">
    <property type="entry name" value="RSGI_N"/>
    <property type="match status" value="1"/>
</dbReference>
<sequence>MKGIVLQRLNDKIIVLTKGGDFIEIDKPDDFVDIGEEIVINTPAKDKKLIFRRFIYAAAVFLMFFIGGYGAYGYYTPKGYVNVDINPSIEIAYNLYGEPIKLRALNEDGNKVIKKIDKSHLKSIDIAINEIIKISEEERFISKEKENTIIITVTELNKKIDDQNLEKAVDNYIKESKIAAKIILLKGNKTIYEKAKEQGISPCKLILIDQAKEKSSGNELNDIDKKSVKEIINIINEEEHKSNELPKEKTDKIKSNADQKISMEKEEGKSDNTQYAKKENDTSKEKTKEYKNQQKENKEKAKENKEKAKENKEKAKEKENKEKAKEKENKEKAKEKDKEKKEKDKDKEQKKNNIKNKKDFT</sequence>
<keyword evidence="4 7" id="KW-1133">Transmembrane helix</keyword>
<feature type="region of interest" description="Disordered" evidence="6">
    <location>
        <begin position="240"/>
        <end position="361"/>
    </location>
</feature>
<evidence type="ECO:0000259" key="8">
    <source>
        <dbReference type="PROSITE" id="PS51849"/>
    </source>
</evidence>
<protein>
    <submittedName>
        <fullName evidence="9">Anti-sigma factor domain-containing protein</fullName>
    </submittedName>
</protein>
<dbReference type="InterPro" id="IPR024449">
    <property type="entry name" value="Anti-sigma_RsgI_N"/>
</dbReference>
<comment type="subcellular location">
    <subcellularLocation>
        <location evidence="1">Cell membrane</location>
        <topology evidence="1">Single-pass membrane protein</topology>
    </subcellularLocation>
</comment>
<evidence type="ECO:0000256" key="6">
    <source>
        <dbReference type="SAM" id="MobiDB-lite"/>
    </source>
</evidence>
<dbReference type="RefSeq" id="WP_211143064.1">
    <property type="nucleotide sequence ID" value="NZ_JAEEGB010000014.1"/>
</dbReference>
<dbReference type="Proteomes" id="UP000622687">
    <property type="component" value="Unassembled WGS sequence"/>
</dbReference>
<evidence type="ECO:0000256" key="4">
    <source>
        <dbReference type="ARBA" id="ARBA00022989"/>
    </source>
</evidence>
<name>A0A934I253_9CLOT</name>
<gene>
    <name evidence="9" type="ORF">I6U51_13120</name>
</gene>
<dbReference type="Pfam" id="PF23750">
    <property type="entry name" value="RsgI_M"/>
    <property type="match status" value="1"/>
</dbReference>
<evidence type="ECO:0000256" key="5">
    <source>
        <dbReference type="ARBA" id="ARBA00023136"/>
    </source>
</evidence>
<proteinExistence type="predicted"/>
<evidence type="ECO:0000313" key="10">
    <source>
        <dbReference type="Proteomes" id="UP000622687"/>
    </source>
</evidence>
<comment type="caution">
    <text evidence="9">The sequence shown here is derived from an EMBL/GenBank/DDBJ whole genome shotgun (WGS) entry which is preliminary data.</text>
</comment>
<organism evidence="9 10">
    <name type="scientific">Clostridium aciditolerans</name>
    <dbReference type="NCBI Taxonomy" id="339861"/>
    <lineage>
        <taxon>Bacteria</taxon>
        <taxon>Bacillati</taxon>
        <taxon>Bacillota</taxon>
        <taxon>Clostridia</taxon>
        <taxon>Eubacteriales</taxon>
        <taxon>Clostridiaceae</taxon>
        <taxon>Clostridium</taxon>
    </lineage>
</organism>
<evidence type="ECO:0000256" key="2">
    <source>
        <dbReference type="ARBA" id="ARBA00022475"/>
    </source>
</evidence>
<dbReference type="Pfam" id="PF12791">
    <property type="entry name" value="RsgI_N"/>
    <property type="match status" value="1"/>
</dbReference>
<dbReference type="InterPro" id="IPR055431">
    <property type="entry name" value="RsgI_M"/>
</dbReference>
<feature type="transmembrane region" description="Helical" evidence="7">
    <location>
        <begin position="54"/>
        <end position="75"/>
    </location>
</feature>
<reference evidence="9" key="1">
    <citation type="submission" date="2020-12" db="EMBL/GenBank/DDBJ databases">
        <title>Clostridium thailandense sp. nov., a novel acetogenic bacterium isolated from peat land soil in Thailand.</title>
        <authorList>
            <person name="Chaikitkaew S."/>
            <person name="Birkeland N.K."/>
        </authorList>
    </citation>
    <scope>NUCLEOTIDE SEQUENCE</scope>
    <source>
        <strain evidence="9">DSM 17425</strain>
    </source>
</reference>
<feature type="domain" description="RsgI N-terminal anti-sigma" evidence="8">
    <location>
        <begin position="1"/>
        <end position="49"/>
    </location>
</feature>
<dbReference type="GO" id="GO:0005886">
    <property type="term" value="C:plasma membrane"/>
    <property type="evidence" value="ECO:0007669"/>
    <property type="project" value="UniProtKB-SubCell"/>
</dbReference>
<evidence type="ECO:0000313" key="9">
    <source>
        <dbReference type="EMBL" id="MBI6873641.1"/>
    </source>
</evidence>
<keyword evidence="3 7" id="KW-0812">Transmembrane</keyword>
<accession>A0A934I253</accession>
<keyword evidence="10" id="KW-1185">Reference proteome</keyword>
<keyword evidence="5 7" id="KW-0472">Membrane</keyword>
<evidence type="ECO:0000256" key="1">
    <source>
        <dbReference type="ARBA" id="ARBA00004162"/>
    </source>
</evidence>